<dbReference type="EMBL" id="JASCZI010211860">
    <property type="protein sequence ID" value="MED6197176.1"/>
    <property type="molecule type" value="Genomic_DNA"/>
</dbReference>
<reference evidence="1 2" key="1">
    <citation type="journal article" date="2023" name="Plants (Basel)">
        <title>Bridging the Gap: Combining Genomics and Transcriptomics Approaches to Understand Stylosanthes scabra, an Orphan Legume from the Brazilian Caatinga.</title>
        <authorList>
            <person name="Ferreira-Neto J.R.C."/>
            <person name="da Silva M.D."/>
            <person name="Binneck E."/>
            <person name="de Melo N.F."/>
            <person name="da Silva R.H."/>
            <person name="de Melo A.L.T.M."/>
            <person name="Pandolfi V."/>
            <person name="Bustamante F.O."/>
            <person name="Brasileiro-Vidal A.C."/>
            <person name="Benko-Iseppon A.M."/>
        </authorList>
    </citation>
    <scope>NUCLEOTIDE SEQUENCE [LARGE SCALE GENOMIC DNA]</scope>
    <source>
        <tissue evidence="1">Leaves</tissue>
    </source>
</reference>
<keyword evidence="2" id="KW-1185">Reference proteome</keyword>
<organism evidence="1 2">
    <name type="scientific">Stylosanthes scabra</name>
    <dbReference type="NCBI Taxonomy" id="79078"/>
    <lineage>
        <taxon>Eukaryota</taxon>
        <taxon>Viridiplantae</taxon>
        <taxon>Streptophyta</taxon>
        <taxon>Embryophyta</taxon>
        <taxon>Tracheophyta</taxon>
        <taxon>Spermatophyta</taxon>
        <taxon>Magnoliopsida</taxon>
        <taxon>eudicotyledons</taxon>
        <taxon>Gunneridae</taxon>
        <taxon>Pentapetalae</taxon>
        <taxon>rosids</taxon>
        <taxon>fabids</taxon>
        <taxon>Fabales</taxon>
        <taxon>Fabaceae</taxon>
        <taxon>Papilionoideae</taxon>
        <taxon>50 kb inversion clade</taxon>
        <taxon>dalbergioids sensu lato</taxon>
        <taxon>Dalbergieae</taxon>
        <taxon>Pterocarpus clade</taxon>
        <taxon>Stylosanthes</taxon>
    </lineage>
</organism>
<comment type="caution">
    <text evidence="1">The sequence shown here is derived from an EMBL/GenBank/DDBJ whole genome shotgun (WGS) entry which is preliminary data.</text>
</comment>
<evidence type="ECO:0000313" key="2">
    <source>
        <dbReference type="Proteomes" id="UP001341840"/>
    </source>
</evidence>
<name>A0ABU6XGH8_9FABA</name>
<proteinExistence type="predicted"/>
<protein>
    <submittedName>
        <fullName evidence="1">Uncharacterized protein</fullName>
    </submittedName>
</protein>
<evidence type="ECO:0000313" key="1">
    <source>
        <dbReference type="EMBL" id="MED6197176.1"/>
    </source>
</evidence>
<sequence>MRERKKEEVVVHYSPPPSNLNNLYTGAPIASPFVAMQSSSHPLRNHTNHECSSLLLSYKPKLTNALRPLSRQVKLGFKVAWPWPENVKFQFWPSFNELQQREVTYATLELRRMLFERFRGGSCLQEAACATCRVQNPPFLLLFMNHLRLMPFLAFPMHFSIPKALKCASKHIKVPNGMKLYKFYSIQG</sequence>
<dbReference type="Proteomes" id="UP001341840">
    <property type="component" value="Unassembled WGS sequence"/>
</dbReference>
<accession>A0ABU6XGH8</accession>
<gene>
    <name evidence="1" type="ORF">PIB30_054234</name>
</gene>